<keyword evidence="1" id="KW-0732">Signal</keyword>
<evidence type="ECO:0000313" key="2">
    <source>
        <dbReference type="EMBL" id="PSC04747.1"/>
    </source>
</evidence>
<dbReference type="EMBL" id="PVZS01000011">
    <property type="protein sequence ID" value="PSC04747.1"/>
    <property type="molecule type" value="Genomic_DNA"/>
</dbReference>
<comment type="caution">
    <text evidence="2">The sequence shown here is derived from an EMBL/GenBank/DDBJ whole genome shotgun (WGS) entry which is preliminary data.</text>
</comment>
<gene>
    <name evidence="2" type="ORF">SLNSH_11650</name>
</gene>
<evidence type="ECO:0000313" key="3">
    <source>
        <dbReference type="Proteomes" id="UP000239772"/>
    </source>
</evidence>
<feature type="signal peptide" evidence="1">
    <location>
        <begin position="1"/>
        <end position="18"/>
    </location>
</feature>
<organism evidence="2 3">
    <name type="scientific">Alsobacter soli</name>
    <dbReference type="NCBI Taxonomy" id="2109933"/>
    <lineage>
        <taxon>Bacteria</taxon>
        <taxon>Pseudomonadati</taxon>
        <taxon>Pseudomonadota</taxon>
        <taxon>Alphaproteobacteria</taxon>
        <taxon>Hyphomicrobiales</taxon>
        <taxon>Alsobacteraceae</taxon>
        <taxon>Alsobacter</taxon>
    </lineage>
</organism>
<proteinExistence type="predicted"/>
<reference evidence="3" key="1">
    <citation type="submission" date="2018-03" db="EMBL/GenBank/DDBJ databases">
        <authorList>
            <person name="Sun L."/>
            <person name="Liu H."/>
            <person name="Chen W."/>
            <person name="Huang K."/>
            <person name="Liu W."/>
            <person name="Gao X."/>
        </authorList>
    </citation>
    <scope>NUCLEOTIDE SEQUENCE [LARGE SCALE GENOMIC DNA]</scope>
    <source>
        <strain evidence="3">SH9</strain>
    </source>
</reference>
<evidence type="ECO:0008006" key="4">
    <source>
        <dbReference type="Google" id="ProtNLM"/>
    </source>
</evidence>
<feature type="chain" id="PRO_5015736105" description="Porin" evidence="1">
    <location>
        <begin position="19"/>
        <end position="100"/>
    </location>
</feature>
<evidence type="ECO:0000256" key="1">
    <source>
        <dbReference type="SAM" id="SignalP"/>
    </source>
</evidence>
<dbReference type="Proteomes" id="UP000239772">
    <property type="component" value="Unassembled WGS sequence"/>
</dbReference>
<accession>A0A2T1HSX4</accession>
<protein>
    <recommendedName>
        <fullName evidence="4">Porin</fullName>
    </recommendedName>
</protein>
<dbReference type="OrthoDB" id="8019541at2"/>
<keyword evidence="3" id="KW-1185">Reference proteome</keyword>
<name>A0A2T1HSX4_9HYPH</name>
<dbReference type="AlphaFoldDB" id="A0A2T1HSX4"/>
<dbReference type="RefSeq" id="WP_106337173.1">
    <property type="nucleotide sequence ID" value="NZ_PVZS01000011.1"/>
</dbReference>
<sequence>MFRHAVILGLVAATGALAVTAAEAQTRRRTNEITVTGRSYLNAGTMVKPGTGYQLNYVYIGQGLSTPVYSNINSRFGGETLPSRWDLPNCCGVTVGFGRY</sequence>